<sequence length="429" mass="47677">MPKNRILETLEAGRALRRRRKLQKQKQQEKKVPSPPRTQSLPIIRIVSTRANDEDRLDIMGETESEEANLHPRVQMESQEEDELLRLRMQLHAESASRKHYSTSSLQHNHTIEYTNSRVSAQQSLIGLPTVPDTATRFENERVFRRFTTAPQRLKSSMMQPVKLHMDEEDEEAFVNNKPNGTSQAPSSQSLFCGIPVSCDPSPPSNDSRTPGIEMQDSFRTLFEPINNKARQLFGGSVRPADNDGASAVTEPFDNRSLQRNGTWATAFSVQDYLGAWNLGKDKPSGTPTSVANVAALPVSPIASRDEEWDTSQIADRMEQSLATSEQERYEDGVSSEDACYGETPPARVHSESLPSQHQPPCATSSNDSSTKCAAPEQPVALKTKNFRSTSPIPGDSFWEDLLAEGIIEREDFSACSSGFGIEIVNAED</sequence>
<feature type="compositionally biased region" description="Polar residues" evidence="1">
    <location>
        <begin position="353"/>
        <end position="372"/>
    </location>
</feature>
<feature type="compositionally biased region" description="Basic residues" evidence="1">
    <location>
        <begin position="15"/>
        <end position="24"/>
    </location>
</feature>
<evidence type="ECO:0000313" key="2">
    <source>
        <dbReference type="EMBL" id="CAE0411501.1"/>
    </source>
</evidence>
<dbReference type="EMBL" id="HBIM01010571">
    <property type="protein sequence ID" value="CAE0411501.1"/>
    <property type="molecule type" value="Transcribed_RNA"/>
</dbReference>
<protein>
    <submittedName>
        <fullName evidence="2">Uncharacterized protein</fullName>
    </submittedName>
</protein>
<proteinExistence type="predicted"/>
<dbReference type="AlphaFoldDB" id="A0A7S3P425"/>
<gene>
    <name evidence="2" type="ORF">ACOF00016_LOCUS8832</name>
</gene>
<accession>A0A7S3P425</accession>
<feature type="region of interest" description="Disordered" evidence="1">
    <location>
        <begin position="319"/>
        <end position="389"/>
    </location>
</feature>
<reference evidence="2" key="1">
    <citation type="submission" date="2021-01" db="EMBL/GenBank/DDBJ databases">
        <authorList>
            <person name="Corre E."/>
            <person name="Pelletier E."/>
            <person name="Niang G."/>
            <person name="Scheremetjew M."/>
            <person name="Finn R."/>
            <person name="Kale V."/>
            <person name="Holt S."/>
            <person name="Cochrane G."/>
            <person name="Meng A."/>
            <person name="Brown T."/>
            <person name="Cohen L."/>
        </authorList>
    </citation>
    <scope>NUCLEOTIDE SEQUENCE</scope>
    <source>
        <strain evidence="2">CCMP127</strain>
    </source>
</reference>
<organism evidence="2">
    <name type="scientific">Amphora coffeiformis</name>
    <dbReference type="NCBI Taxonomy" id="265554"/>
    <lineage>
        <taxon>Eukaryota</taxon>
        <taxon>Sar</taxon>
        <taxon>Stramenopiles</taxon>
        <taxon>Ochrophyta</taxon>
        <taxon>Bacillariophyta</taxon>
        <taxon>Bacillariophyceae</taxon>
        <taxon>Bacillariophycidae</taxon>
        <taxon>Thalassiophysales</taxon>
        <taxon>Catenulaceae</taxon>
        <taxon>Amphora</taxon>
    </lineage>
</organism>
<name>A0A7S3P425_9STRA</name>
<feature type="region of interest" description="Disordered" evidence="1">
    <location>
        <begin position="1"/>
        <end position="41"/>
    </location>
</feature>
<evidence type="ECO:0000256" key="1">
    <source>
        <dbReference type="SAM" id="MobiDB-lite"/>
    </source>
</evidence>